<dbReference type="Pfam" id="PF00106">
    <property type="entry name" value="adh_short"/>
    <property type="match status" value="1"/>
</dbReference>
<dbReference type="SUPFAM" id="SSF51735">
    <property type="entry name" value="NAD(P)-binding Rossmann-fold domains"/>
    <property type="match status" value="1"/>
</dbReference>
<keyword evidence="4" id="KW-1185">Reference proteome</keyword>
<protein>
    <submittedName>
        <fullName evidence="3">Short-chain dehydrogenase</fullName>
    </submittedName>
</protein>
<keyword evidence="1" id="KW-0560">Oxidoreductase</keyword>
<dbReference type="Gene3D" id="3.40.50.720">
    <property type="entry name" value="NAD(P)-binding Rossmann-like Domain"/>
    <property type="match status" value="1"/>
</dbReference>
<dbReference type="PRINTS" id="PR00080">
    <property type="entry name" value="SDRFAMILY"/>
</dbReference>
<dbReference type="STRING" id="1616788.AR543_19405"/>
<evidence type="ECO:0000256" key="1">
    <source>
        <dbReference type="ARBA" id="ARBA00023002"/>
    </source>
</evidence>
<dbReference type="InterPro" id="IPR036291">
    <property type="entry name" value="NAD(P)-bd_dom_sf"/>
</dbReference>
<dbReference type="EMBL" id="CP013023">
    <property type="protein sequence ID" value="ANF97973.1"/>
    <property type="molecule type" value="Genomic_DNA"/>
</dbReference>
<sequence length="281" mass="31166">MNAKRIFITGANSGMGLASTIELARRGHEVIMGCRNEERGQKALEQARQESGSDKITLMKCDLGSLETIRHFAEEFGKRYDYLDVLLNNAGVVNLKRKETSDGFEMSIGVNHLGHFLLTHLLLDSLQQAKAGRIVVVSSGAYKLGKIHWDDPNLRSGYNVVKAYAQSKLANIYFTRILAQRLEGTSVTVNSLHPGAVATSIGVDRETGFGKRILASVAHMPFFQTPEQGAETAIFLADDASVEGKSGAYYYRKQLHRLHAKAKDQQQAERLWTWSEKQVGL</sequence>
<reference evidence="4" key="1">
    <citation type="submission" date="2015-10" db="EMBL/GenBank/DDBJ databases">
        <title>Genome of Paenibacillus bovis sp. nov.</title>
        <authorList>
            <person name="Wu Z."/>
            <person name="Gao C."/>
            <person name="Liu Z."/>
            <person name="Zheng H."/>
        </authorList>
    </citation>
    <scope>NUCLEOTIDE SEQUENCE [LARGE SCALE GENOMIC DNA]</scope>
    <source>
        <strain evidence="4">BD3526</strain>
    </source>
</reference>
<dbReference type="AlphaFoldDB" id="A0A172ZKA7"/>
<gene>
    <name evidence="3" type="ORF">AR543_19405</name>
</gene>
<evidence type="ECO:0000256" key="2">
    <source>
        <dbReference type="RuleBase" id="RU000363"/>
    </source>
</evidence>
<evidence type="ECO:0000313" key="3">
    <source>
        <dbReference type="EMBL" id="ANF97973.1"/>
    </source>
</evidence>
<dbReference type="PANTHER" id="PTHR43157">
    <property type="entry name" value="PHOSPHATIDYLINOSITOL-GLYCAN BIOSYNTHESIS CLASS F PROTEIN-RELATED"/>
    <property type="match status" value="1"/>
</dbReference>
<evidence type="ECO:0000313" key="4">
    <source>
        <dbReference type="Proteomes" id="UP000078148"/>
    </source>
</evidence>
<organism evidence="3 4">
    <name type="scientific">Paenibacillus bovis</name>
    <dbReference type="NCBI Taxonomy" id="1616788"/>
    <lineage>
        <taxon>Bacteria</taxon>
        <taxon>Bacillati</taxon>
        <taxon>Bacillota</taxon>
        <taxon>Bacilli</taxon>
        <taxon>Bacillales</taxon>
        <taxon>Paenibacillaceae</taxon>
        <taxon>Paenibacillus</taxon>
    </lineage>
</organism>
<comment type="similarity">
    <text evidence="2">Belongs to the short-chain dehydrogenases/reductases (SDR) family.</text>
</comment>
<name>A0A172ZKA7_9BACL</name>
<dbReference type="RefSeq" id="WP_060536063.1">
    <property type="nucleotide sequence ID" value="NZ_CP013023.1"/>
</dbReference>
<dbReference type="PRINTS" id="PR00081">
    <property type="entry name" value="GDHRDH"/>
</dbReference>
<dbReference type="Proteomes" id="UP000078148">
    <property type="component" value="Chromosome"/>
</dbReference>
<dbReference type="GO" id="GO:0016491">
    <property type="term" value="F:oxidoreductase activity"/>
    <property type="evidence" value="ECO:0007669"/>
    <property type="project" value="UniProtKB-KW"/>
</dbReference>
<dbReference type="PANTHER" id="PTHR43157:SF31">
    <property type="entry name" value="PHOSPHATIDYLINOSITOL-GLYCAN BIOSYNTHESIS CLASS F PROTEIN"/>
    <property type="match status" value="1"/>
</dbReference>
<dbReference type="OrthoDB" id="9809821at2"/>
<dbReference type="KEGG" id="pbv:AR543_19405"/>
<dbReference type="InterPro" id="IPR002347">
    <property type="entry name" value="SDR_fam"/>
</dbReference>
<dbReference type="CDD" id="cd05327">
    <property type="entry name" value="retinol-DH_like_SDR_c_like"/>
    <property type="match status" value="1"/>
</dbReference>
<reference evidence="3 4" key="2">
    <citation type="journal article" date="2016" name="Int. J. Syst. Evol. Microbiol.">
        <title>Paenibacillus bovis sp. nov., isolated from raw yak (Bos grunniens) milk.</title>
        <authorList>
            <person name="Gao C."/>
            <person name="Han J."/>
            <person name="Liu Z."/>
            <person name="Xu X."/>
            <person name="Hang F."/>
            <person name="Wu Z."/>
        </authorList>
    </citation>
    <scope>NUCLEOTIDE SEQUENCE [LARGE SCALE GENOMIC DNA]</scope>
    <source>
        <strain evidence="3 4">BD3526</strain>
    </source>
</reference>
<accession>A0A172ZKA7</accession>
<proteinExistence type="inferred from homology"/>